<gene>
    <name evidence="1" type="ORF">CCAM_LOCUS17770</name>
</gene>
<dbReference type="Proteomes" id="UP000595140">
    <property type="component" value="Unassembled WGS sequence"/>
</dbReference>
<accession>A0A484LI47</accession>
<keyword evidence="2" id="KW-1185">Reference proteome</keyword>
<dbReference type="EMBL" id="OOIL02001464">
    <property type="protein sequence ID" value="VFQ75994.1"/>
    <property type="molecule type" value="Genomic_DNA"/>
</dbReference>
<evidence type="ECO:0000313" key="2">
    <source>
        <dbReference type="Proteomes" id="UP000595140"/>
    </source>
</evidence>
<sequence length="138" mass="15705">MANVDMVMGQRVDMVVVGRRGDMVVVGRRVDMGQMVDMVAVGSRVDKACEVDDEKCMESCSSNHRFSSSHHTFVSFVRIMYLSFPIVNNSMPRSALHQKIARDWMTINVVDDDVWMDAFLDLFFVLSPASVHFDEDHL</sequence>
<organism evidence="1 2">
    <name type="scientific">Cuscuta campestris</name>
    <dbReference type="NCBI Taxonomy" id="132261"/>
    <lineage>
        <taxon>Eukaryota</taxon>
        <taxon>Viridiplantae</taxon>
        <taxon>Streptophyta</taxon>
        <taxon>Embryophyta</taxon>
        <taxon>Tracheophyta</taxon>
        <taxon>Spermatophyta</taxon>
        <taxon>Magnoliopsida</taxon>
        <taxon>eudicotyledons</taxon>
        <taxon>Gunneridae</taxon>
        <taxon>Pentapetalae</taxon>
        <taxon>asterids</taxon>
        <taxon>lamiids</taxon>
        <taxon>Solanales</taxon>
        <taxon>Convolvulaceae</taxon>
        <taxon>Cuscuteae</taxon>
        <taxon>Cuscuta</taxon>
        <taxon>Cuscuta subgen. Grammica</taxon>
        <taxon>Cuscuta sect. Cleistogrammica</taxon>
    </lineage>
</organism>
<evidence type="ECO:0000313" key="1">
    <source>
        <dbReference type="EMBL" id="VFQ75994.1"/>
    </source>
</evidence>
<proteinExistence type="predicted"/>
<protein>
    <submittedName>
        <fullName evidence="1">Uncharacterized protein</fullName>
    </submittedName>
</protein>
<dbReference type="AlphaFoldDB" id="A0A484LI47"/>
<name>A0A484LI47_9ASTE</name>
<reference evidence="1 2" key="1">
    <citation type="submission" date="2018-04" db="EMBL/GenBank/DDBJ databases">
        <authorList>
            <person name="Vogel A."/>
        </authorList>
    </citation>
    <scope>NUCLEOTIDE SEQUENCE [LARGE SCALE GENOMIC DNA]</scope>
</reference>